<dbReference type="Proteomes" id="UP000002213">
    <property type="component" value="Chromosome"/>
</dbReference>
<dbReference type="STRING" id="446462.Amir_5631"/>
<name>C6WC59_ACTMD</name>
<evidence type="ECO:0000313" key="1">
    <source>
        <dbReference type="EMBL" id="ACU39447.1"/>
    </source>
</evidence>
<dbReference type="RefSeq" id="WP_015804332.1">
    <property type="nucleotide sequence ID" value="NC_013093.1"/>
</dbReference>
<accession>C6WC59</accession>
<gene>
    <name evidence="1" type="ordered locus">Amir_5631</name>
</gene>
<evidence type="ECO:0000313" key="2">
    <source>
        <dbReference type="Proteomes" id="UP000002213"/>
    </source>
</evidence>
<sequence length="144" mass="15522">MAESELPWAADAVLALLRADTALVALVANRMSTRTGSSVVAGPYLTVQLPTPLGLLGGGGYRPIVQVDAWCAPAAAPDDPERVVWRVADRVRRVLDAARNVPYRSMHYSCRVIDLGPLPADTSRGPSAPVYRAMCRAEMSIHNR</sequence>
<proteinExistence type="predicted"/>
<dbReference type="KEGG" id="ami:Amir_5631"/>
<dbReference type="AlphaFoldDB" id="C6WC59"/>
<evidence type="ECO:0008006" key="3">
    <source>
        <dbReference type="Google" id="ProtNLM"/>
    </source>
</evidence>
<protein>
    <recommendedName>
        <fullName evidence="3">DUF3168 domain-containing protein</fullName>
    </recommendedName>
</protein>
<dbReference type="EMBL" id="CP001630">
    <property type="protein sequence ID" value="ACU39447.1"/>
    <property type="molecule type" value="Genomic_DNA"/>
</dbReference>
<keyword evidence="2" id="KW-1185">Reference proteome</keyword>
<organism evidence="1 2">
    <name type="scientific">Actinosynnema mirum (strain ATCC 29888 / DSM 43827 / JCM 3225 / NBRC 14064 / NCIMB 13271 / NRRL B-12336 / IMRU 3971 / 101)</name>
    <dbReference type="NCBI Taxonomy" id="446462"/>
    <lineage>
        <taxon>Bacteria</taxon>
        <taxon>Bacillati</taxon>
        <taxon>Actinomycetota</taxon>
        <taxon>Actinomycetes</taxon>
        <taxon>Pseudonocardiales</taxon>
        <taxon>Pseudonocardiaceae</taxon>
        <taxon>Actinosynnema</taxon>
    </lineage>
</organism>
<reference evidence="1 2" key="1">
    <citation type="journal article" date="2009" name="Stand. Genomic Sci.">
        <title>Complete genome sequence of Actinosynnema mirum type strain (101).</title>
        <authorList>
            <person name="Land M."/>
            <person name="Lapidus A."/>
            <person name="Mayilraj S."/>
            <person name="Chen F."/>
            <person name="Copeland A."/>
            <person name="Del Rio T.G."/>
            <person name="Nolan M."/>
            <person name="Lucas S."/>
            <person name="Tice H."/>
            <person name="Cheng J.F."/>
            <person name="Chertkov O."/>
            <person name="Bruce D."/>
            <person name="Goodwin L."/>
            <person name="Pitluck S."/>
            <person name="Rohde M."/>
            <person name="Goker M."/>
            <person name="Pati A."/>
            <person name="Ivanova N."/>
            <person name="Mavromatis K."/>
            <person name="Chen A."/>
            <person name="Palaniappan K."/>
            <person name="Hauser L."/>
            <person name="Chang Y.J."/>
            <person name="Jeffries C.C."/>
            <person name="Brettin T."/>
            <person name="Detter J.C."/>
            <person name="Han C."/>
            <person name="Chain P."/>
            <person name="Tindall B.J."/>
            <person name="Bristow J."/>
            <person name="Eisen J.A."/>
            <person name="Markowitz V."/>
            <person name="Hugenholtz P."/>
            <person name="Kyrpides N.C."/>
            <person name="Klenk H.P."/>
        </authorList>
    </citation>
    <scope>NUCLEOTIDE SEQUENCE [LARGE SCALE GENOMIC DNA]</scope>
    <source>
        <strain evidence="2">ATCC 29888 / DSM 43827 / JCM 3225 / NBRC 14064 / NCIMB 13271 / NRRL B-12336 / IMRU 3971 / 101</strain>
    </source>
</reference>
<dbReference type="HOGENOM" id="CLU_1792350_0_0_11"/>